<protein>
    <submittedName>
        <fullName evidence="2">Uncharacterized protein</fullName>
    </submittedName>
</protein>
<feature type="compositionally biased region" description="Low complexity" evidence="1">
    <location>
        <begin position="1"/>
        <end position="22"/>
    </location>
</feature>
<gene>
    <name evidence="2" type="ORF">SEUCBS140593_008624</name>
</gene>
<feature type="compositionally biased region" description="Polar residues" evidence="1">
    <location>
        <begin position="29"/>
        <end position="42"/>
    </location>
</feature>
<feature type="compositionally biased region" description="Low complexity" evidence="1">
    <location>
        <begin position="100"/>
        <end position="112"/>
    </location>
</feature>
<feature type="compositionally biased region" description="Basic and acidic residues" evidence="1">
    <location>
        <begin position="86"/>
        <end position="98"/>
    </location>
</feature>
<evidence type="ECO:0000256" key="1">
    <source>
        <dbReference type="SAM" id="MobiDB-lite"/>
    </source>
</evidence>
<evidence type="ECO:0000313" key="3">
    <source>
        <dbReference type="Proteomes" id="UP001642482"/>
    </source>
</evidence>
<feature type="compositionally biased region" description="Polar residues" evidence="1">
    <location>
        <begin position="142"/>
        <end position="152"/>
    </location>
</feature>
<feature type="compositionally biased region" description="Low complexity" evidence="1">
    <location>
        <begin position="65"/>
        <end position="76"/>
    </location>
</feature>
<dbReference type="EMBL" id="CAWUHD010000123">
    <property type="protein sequence ID" value="CAK7233504.1"/>
    <property type="molecule type" value="Genomic_DNA"/>
</dbReference>
<organism evidence="2 3">
    <name type="scientific">Sporothrix eucalyptigena</name>
    <dbReference type="NCBI Taxonomy" id="1812306"/>
    <lineage>
        <taxon>Eukaryota</taxon>
        <taxon>Fungi</taxon>
        <taxon>Dikarya</taxon>
        <taxon>Ascomycota</taxon>
        <taxon>Pezizomycotina</taxon>
        <taxon>Sordariomycetes</taxon>
        <taxon>Sordariomycetidae</taxon>
        <taxon>Ophiostomatales</taxon>
        <taxon>Ophiostomataceae</taxon>
        <taxon>Sporothrix</taxon>
    </lineage>
</organism>
<proteinExistence type="predicted"/>
<dbReference type="Proteomes" id="UP001642482">
    <property type="component" value="Unassembled WGS sequence"/>
</dbReference>
<evidence type="ECO:0000313" key="2">
    <source>
        <dbReference type="EMBL" id="CAK7233504.1"/>
    </source>
</evidence>
<sequence length="180" mass="17742">MPSPPTKAAATAATPVAPAAAPVGDANRSPGSDVSPMTQVPGQTDGGAGSTTPKPNAGYFPPPTAATTASHALSTPGTSITSGSVEGRRSDTRTDGSEKTVSSSATSVAVSSPELAAAGVAPVQDRRPSSVLDLKSEGGSGQASRKPSSAASVTFRPPRNPSLPQGHPKQARILSPAPVR</sequence>
<reference evidence="2 3" key="1">
    <citation type="submission" date="2024-01" db="EMBL/GenBank/DDBJ databases">
        <authorList>
            <person name="Allen C."/>
            <person name="Tagirdzhanova G."/>
        </authorList>
    </citation>
    <scope>NUCLEOTIDE SEQUENCE [LARGE SCALE GENOMIC DNA]</scope>
</reference>
<name>A0ABP0CQM6_9PEZI</name>
<comment type="caution">
    <text evidence="2">The sequence shown here is derived from an EMBL/GenBank/DDBJ whole genome shotgun (WGS) entry which is preliminary data.</text>
</comment>
<accession>A0ABP0CQM6</accession>
<feature type="region of interest" description="Disordered" evidence="1">
    <location>
        <begin position="1"/>
        <end position="180"/>
    </location>
</feature>
<keyword evidence="3" id="KW-1185">Reference proteome</keyword>